<dbReference type="PANTHER" id="PTHR33116">
    <property type="entry name" value="REVERSE TRANSCRIPTASE ZINC-BINDING DOMAIN-CONTAINING PROTEIN-RELATED-RELATED"/>
    <property type="match status" value="1"/>
</dbReference>
<dbReference type="OrthoDB" id="1938625at2759"/>
<reference evidence="1 2" key="1">
    <citation type="journal article" date="2021" name="Plant Biotechnol. J.">
        <title>Multi-omics assisted identification of the key and species-specific regulatory components of drought-tolerant mechanisms in Gossypium stocksii.</title>
        <authorList>
            <person name="Yu D."/>
            <person name="Ke L."/>
            <person name="Zhang D."/>
            <person name="Wu Y."/>
            <person name="Sun Y."/>
            <person name="Mei J."/>
            <person name="Sun J."/>
            <person name="Sun Y."/>
        </authorList>
    </citation>
    <scope>NUCLEOTIDE SEQUENCE [LARGE SCALE GENOMIC DNA]</scope>
    <source>
        <strain evidence="2">cv. E1</strain>
        <tissue evidence="1">Leaf</tissue>
    </source>
</reference>
<dbReference type="PANTHER" id="PTHR33116:SF86">
    <property type="entry name" value="REVERSE TRANSCRIPTASE DOMAIN-CONTAINING PROTEIN"/>
    <property type="match status" value="1"/>
</dbReference>
<sequence>MLHHEEILWKQKARCDWLVFGDRNIRFFHRRTPQRRKQNRILALKNQEGKGVMDDEELKQEAVNFYRKLYGEQSRRIGRPEQAGFVAGRNINDNIIIAQEVLWNGAPSQKFKLARGVRQGWDVRQLSLAGRITLAQAVLLSIPSYFMQSMLIPKGLCDEIESMVRQFIWGSTSGNKKIALVSWDLMCQPKSYGGLDLRTFRDHNTSFIMKLGFKLVTDNSSLWVKVLRSKSGIQDGIPEFLPRGRCFFL</sequence>
<comment type="caution">
    <text evidence="1">The sequence shown here is derived from an EMBL/GenBank/DDBJ whole genome shotgun (WGS) entry which is preliminary data.</text>
</comment>
<proteinExistence type="predicted"/>
<evidence type="ECO:0000313" key="2">
    <source>
        <dbReference type="Proteomes" id="UP000828251"/>
    </source>
</evidence>
<protein>
    <submittedName>
        <fullName evidence="1">Uncharacterized protein</fullName>
    </submittedName>
</protein>
<dbReference type="Proteomes" id="UP000828251">
    <property type="component" value="Unassembled WGS sequence"/>
</dbReference>
<gene>
    <name evidence="1" type="ORF">J1N35_011716</name>
</gene>
<dbReference type="EMBL" id="JAIQCV010000004">
    <property type="protein sequence ID" value="KAH1107948.1"/>
    <property type="molecule type" value="Genomic_DNA"/>
</dbReference>
<evidence type="ECO:0000313" key="1">
    <source>
        <dbReference type="EMBL" id="KAH1107948.1"/>
    </source>
</evidence>
<name>A0A9D3W403_9ROSI</name>
<accession>A0A9D3W403</accession>
<keyword evidence="2" id="KW-1185">Reference proteome</keyword>
<dbReference type="AlphaFoldDB" id="A0A9D3W403"/>
<organism evidence="1 2">
    <name type="scientific">Gossypium stocksii</name>
    <dbReference type="NCBI Taxonomy" id="47602"/>
    <lineage>
        <taxon>Eukaryota</taxon>
        <taxon>Viridiplantae</taxon>
        <taxon>Streptophyta</taxon>
        <taxon>Embryophyta</taxon>
        <taxon>Tracheophyta</taxon>
        <taxon>Spermatophyta</taxon>
        <taxon>Magnoliopsida</taxon>
        <taxon>eudicotyledons</taxon>
        <taxon>Gunneridae</taxon>
        <taxon>Pentapetalae</taxon>
        <taxon>rosids</taxon>
        <taxon>malvids</taxon>
        <taxon>Malvales</taxon>
        <taxon>Malvaceae</taxon>
        <taxon>Malvoideae</taxon>
        <taxon>Gossypium</taxon>
    </lineage>
</organism>